<dbReference type="CDD" id="cd00085">
    <property type="entry name" value="HNHc"/>
    <property type="match status" value="1"/>
</dbReference>
<comment type="caution">
    <text evidence="1">The sequence shown here is derived from an EMBL/GenBank/DDBJ whole genome shotgun (WGS) entry which is preliminary data.</text>
</comment>
<dbReference type="InterPro" id="IPR003615">
    <property type="entry name" value="HNH_nuc"/>
</dbReference>
<evidence type="ECO:0000313" key="1">
    <source>
        <dbReference type="EMBL" id="MDF4026298.1"/>
    </source>
</evidence>
<gene>
    <name evidence="1" type="ORF">P3W24_15095</name>
</gene>
<dbReference type="EMBL" id="JARJJS010000004">
    <property type="protein sequence ID" value="MDF4026298.1"/>
    <property type="molecule type" value="Genomic_DNA"/>
</dbReference>
<accession>A0ABT6BE00</accession>
<name>A0ABT6BE00_9GAMM</name>
<evidence type="ECO:0000313" key="2">
    <source>
        <dbReference type="Proteomes" id="UP001528850"/>
    </source>
</evidence>
<proteinExistence type="predicted"/>
<evidence type="ECO:0008006" key="3">
    <source>
        <dbReference type="Google" id="ProtNLM"/>
    </source>
</evidence>
<dbReference type="Proteomes" id="UP001528850">
    <property type="component" value="Unassembled WGS sequence"/>
</dbReference>
<reference evidence="1 2" key="1">
    <citation type="journal article" date="2024" name="Curr. Microbiol.">
        <title>Luteibacter sahnii sp. nov., A Novel Yellow-Colored Xanthomonadin Pigment Producing Probiotic Bacterium from Healthy Rice Seed Microbiome.</title>
        <authorList>
            <person name="Jaiswal G."/>
            <person name="Rana R."/>
            <person name="Nayak P.K."/>
            <person name="Chouhan R."/>
            <person name="Gandhi S.G."/>
            <person name="Patel H.K."/>
            <person name="Patil P.B."/>
        </authorList>
    </citation>
    <scope>NUCLEOTIDE SEQUENCE [LARGE SCALE GENOMIC DNA]</scope>
    <source>
        <strain evidence="1 2">PPL201</strain>
    </source>
</reference>
<protein>
    <recommendedName>
        <fullName evidence="3">HNH domain-containing protein</fullName>
    </recommendedName>
</protein>
<keyword evidence="2" id="KW-1185">Reference proteome</keyword>
<sequence>MKDLDDSGLRLLAYLVAHLPKAKPHDPRTFVGYKDAHDALGLSLLGSSYGVSLKSQGLNSLADWTVDHGLPGITGLIIDREKLYPGEGYFKLFGFDEDPFNKWANEIARAKAFDWSSYLNPVATKPKPVICVEHQDTKRTSAIWRLIAHHEHPKESLEWMEIHNVIAIGWSETGDLSDLVPEDSADIGRRIRDVYPDLENSAQGGPSLWNLYHEMQIGDLVIVAANGTRRVMEVVGDYFFADQNSQLIGYQHQRAAMLTAMDADELWDDVGRDVEKGQNQRWTLAKCRSSADAQRSAYMEGGRFEVRSTAVERNPKARLDCIAHYGPRCFACGFDFTITYGELGKDFIHVHHRKDIALSNGVYVIDPIEHLIPLCPNCHAMVHRTRPSMSVEALQELIRLRQQVTR</sequence>
<organism evidence="1 2">
    <name type="scientific">Luteibacter sahnii</name>
    <dbReference type="NCBI Taxonomy" id="3021977"/>
    <lineage>
        <taxon>Bacteria</taxon>
        <taxon>Pseudomonadati</taxon>
        <taxon>Pseudomonadota</taxon>
        <taxon>Gammaproteobacteria</taxon>
        <taxon>Lysobacterales</taxon>
        <taxon>Rhodanobacteraceae</taxon>
        <taxon>Luteibacter</taxon>
    </lineage>
</organism>
<dbReference type="RefSeq" id="WP_320551392.1">
    <property type="nucleotide sequence ID" value="NZ_JAQLOK010000003.1"/>
</dbReference>